<dbReference type="GO" id="GO:0016787">
    <property type="term" value="F:hydrolase activity"/>
    <property type="evidence" value="ECO:0007669"/>
    <property type="project" value="UniProtKB-KW"/>
</dbReference>
<accession>A0A841JQH9</accession>
<evidence type="ECO:0000256" key="2">
    <source>
        <dbReference type="SAM" id="SignalP"/>
    </source>
</evidence>
<evidence type="ECO:0000259" key="4">
    <source>
        <dbReference type="Pfam" id="PF12708"/>
    </source>
</evidence>
<dbReference type="InterPro" id="IPR051262">
    <property type="entry name" value="SMP-30/CGR1_Lactonase"/>
</dbReference>
<dbReference type="Pfam" id="PF08450">
    <property type="entry name" value="SGL"/>
    <property type="match status" value="1"/>
</dbReference>
<dbReference type="AlphaFoldDB" id="A0A841JQH9"/>
<reference evidence="5 6" key="1">
    <citation type="submission" date="2020-08" db="EMBL/GenBank/DDBJ databases">
        <title>Genomic Encyclopedia of Type Strains, Phase IV (KMG-IV): sequencing the most valuable type-strain genomes for metagenomic binning, comparative biology and taxonomic classification.</title>
        <authorList>
            <person name="Goeker M."/>
        </authorList>
    </citation>
    <scope>NUCLEOTIDE SEQUENCE [LARGE SCALE GENOMIC DNA]</scope>
    <source>
        <strain evidence="5 6">DSM 103733</strain>
    </source>
</reference>
<keyword evidence="6" id="KW-1185">Reference proteome</keyword>
<evidence type="ECO:0000256" key="1">
    <source>
        <dbReference type="ARBA" id="ARBA00022801"/>
    </source>
</evidence>
<keyword evidence="1" id="KW-0378">Hydrolase</keyword>
<feature type="chain" id="PRO_5032972841" evidence="2">
    <location>
        <begin position="21"/>
        <end position="982"/>
    </location>
</feature>
<proteinExistence type="predicted"/>
<evidence type="ECO:0000313" key="6">
    <source>
        <dbReference type="Proteomes" id="UP000538666"/>
    </source>
</evidence>
<sequence length="982" mass="107709">MFKGLLLVLLTIFSLKAAFATSYYPERLEDAKAFYLTLGVGSALGDGKADDSEAIQKAIDIEQERNSEGVVFIPSGTYRLTKTVYVWPGIRVIGYGPTRPVFIVAPNTPYFQNGPAYMVMFTGNRPAKTAAPDGTRVIHDANPGTFYSALSNVDIEIQDGNPGAVGVRARYAQHCYLSHMDFHIGSGLAGIHDGGNVAQDVHFYGGQYGIWTRKPSPGWQFSVIDATFEGQRVSAIREHEAGLTLIRPQFKDVPTAISIDEGYADELWVKDAHLDHISGAAFVISNEKNAHTEINMEGVICRDVPLFASYRESGKQIAGEGTLYEVSTFSHGLHFDDIGDTPAIKDVYQGHALKSAPLPVKSDILDLPPMNTWVNVRSLGAKGDGVTDDTEALKKAITEHRTIYFPAGEYLVTDTIELKPDTVLIGLHPSITRFVIADSTPAFQGVGEAKPLIEAPQGGTNIVTGIGLYTNGVNPRAVAAKWMAGTNSMMSDVRFLGGHGTSDLSPTPKQDHRSWSIYNNTHTADSNIQRRWNAQYPSLWITNGGGGTFVGIWTPSTFAQAGLYISDTSTPGRIYELSSEHHVRNEIMLRHASNWNIYALQTEEESGEGQFALPIDVQDSSNITFANYHSYRVVSTYQPFPYAAKITDSKDIHFRNFHCYSDSKASFDNGIYDQTHNIEIRDREFSWLDISGGALAVTGDKPHVVVDPDAKVVKLAGGFFNVSGGAIGPSGDPYFVEAKWNTIYRWNAAAHHLTEVRKNPLEPVNLAFDKSGDLLVVSYAGKATVYSFKPESDDESITLLQAEPSAPRPGLTPVIPVNYWRSENDFAQAIVTPRPWQFVSPDKSVFLPVKQDFINNDLYYGIRMQDVVRAFGLAPADPSKPFYVSDESEEKTWKVTIGADGSISNPTLFAEQGGEGVAVDAEGNVYLAAGQVFVYSRSGTLIDTIKIPERPIQLLFGGRDGKTLYVLTHSGLYSVETRFRGR</sequence>
<feature type="domain" description="Rhamnogalacturonase A/B/Epimerase-like pectate lyase" evidence="4">
    <location>
        <begin position="373"/>
        <end position="503"/>
    </location>
</feature>
<dbReference type="InterPro" id="IPR011042">
    <property type="entry name" value="6-blade_b-propeller_TolB-like"/>
</dbReference>
<dbReference type="Pfam" id="PF12708">
    <property type="entry name" value="Pect-lyase_RHGA_epim"/>
    <property type="match status" value="2"/>
</dbReference>
<dbReference type="SUPFAM" id="SSF63829">
    <property type="entry name" value="Calcium-dependent phosphotriesterase"/>
    <property type="match status" value="1"/>
</dbReference>
<dbReference type="PANTHER" id="PTHR47572">
    <property type="entry name" value="LIPOPROTEIN-RELATED"/>
    <property type="match status" value="1"/>
</dbReference>
<feature type="signal peptide" evidence="2">
    <location>
        <begin position="1"/>
        <end position="20"/>
    </location>
</feature>
<dbReference type="InterPro" id="IPR011050">
    <property type="entry name" value="Pectin_lyase_fold/virulence"/>
</dbReference>
<comment type="caution">
    <text evidence="5">The sequence shown here is derived from an EMBL/GenBank/DDBJ whole genome shotgun (WGS) entry which is preliminary data.</text>
</comment>
<organism evidence="5 6">
    <name type="scientific">Silvibacterium bohemicum</name>
    <dbReference type="NCBI Taxonomy" id="1577686"/>
    <lineage>
        <taxon>Bacteria</taxon>
        <taxon>Pseudomonadati</taxon>
        <taxon>Acidobacteriota</taxon>
        <taxon>Terriglobia</taxon>
        <taxon>Terriglobales</taxon>
        <taxon>Acidobacteriaceae</taxon>
        <taxon>Silvibacterium</taxon>
    </lineage>
</organism>
<feature type="domain" description="Rhamnogalacturonase A/B/Epimerase-like pectate lyase" evidence="4">
    <location>
        <begin position="43"/>
        <end position="237"/>
    </location>
</feature>
<dbReference type="Gene3D" id="2.160.20.10">
    <property type="entry name" value="Single-stranded right-handed beta-helix, Pectin lyase-like"/>
    <property type="match status" value="2"/>
</dbReference>
<dbReference type="InterPro" id="IPR012334">
    <property type="entry name" value="Pectin_lyas_fold"/>
</dbReference>
<dbReference type="OrthoDB" id="9795222at2"/>
<protein>
    <submittedName>
        <fullName evidence="5">Sugar lactone lactonase YvrE</fullName>
    </submittedName>
</protein>
<evidence type="ECO:0000313" key="5">
    <source>
        <dbReference type="EMBL" id="MBB6143586.1"/>
    </source>
</evidence>
<evidence type="ECO:0000259" key="3">
    <source>
        <dbReference type="Pfam" id="PF08450"/>
    </source>
</evidence>
<name>A0A841JQH9_9BACT</name>
<dbReference type="Gene3D" id="2.120.10.30">
    <property type="entry name" value="TolB, C-terminal domain"/>
    <property type="match status" value="1"/>
</dbReference>
<keyword evidence="2" id="KW-0732">Signal</keyword>
<feature type="domain" description="SMP-30/Gluconolactonase/LRE-like region" evidence="3">
    <location>
        <begin position="880"/>
        <end position="969"/>
    </location>
</feature>
<dbReference type="RefSeq" id="WP_050058798.1">
    <property type="nucleotide sequence ID" value="NZ_JACHEK010000003.1"/>
</dbReference>
<dbReference type="PANTHER" id="PTHR47572:SF4">
    <property type="entry name" value="LACTONASE DRP35"/>
    <property type="match status" value="1"/>
</dbReference>
<dbReference type="EMBL" id="JACHEK010000003">
    <property type="protein sequence ID" value="MBB6143586.1"/>
    <property type="molecule type" value="Genomic_DNA"/>
</dbReference>
<dbReference type="InterPro" id="IPR013658">
    <property type="entry name" value="SGL"/>
</dbReference>
<dbReference type="Proteomes" id="UP000538666">
    <property type="component" value="Unassembled WGS sequence"/>
</dbReference>
<gene>
    <name evidence="5" type="ORF">HNQ77_001535</name>
</gene>
<dbReference type="SUPFAM" id="SSF51126">
    <property type="entry name" value="Pectin lyase-like"/>
    <property type="match status" value="2"/>
</dbReference>
<dbReference type="InterPro" id="IPR024535">
    <property type="entry name" value="RHGA/B-epi-like_pectate_lyase"/>
</dbReference>